<name>S9S957_9RHOB</name>
<gene>
    <name evidence="2" type="ORF">Salmuc_05152</name>
</gene>
<accession>S9S957</accession>
<keyword evidence="3" id="KW-1185">Reference proteome</keyword>
<dbReference type="HOGENOM" id="CLU_1493684_0_0_5"/>
<organism evidence="2 3">
    <name type="scientific">Salipiger mucosus DSM 16094</name>
    <dbReference type="NCBI Taxonomy" id="1123237"/>
    <lineage>
        <taxon>Bacteria</taxon>
        <taxon>Pseudomonadati</taxon>
        <taxon>Pseudomonadota</taxon>
        <taxon>Alphaproteobacteria</taxon>
        <taxon>Rhodobacterales</taxon>
        <taxon>Roseobacteraceae</taxon>
        <taxon>Salipiger</taxon>
    </lineage>
</organism>
<dbReference type="Proteomes" id="UP000015347">
    <property type="component" value="Unassembled WGS sequence"/>
</dbReference>
<evidence type="ECO:0000313" key="3">
    <source>
        <dbReference type="Proteomes" id="UP000015347"/>
    </source>
</evidence>
<protein>
    <submittedName>
        <fullName evidence="2">Uncharacterized protein</fullName>
    </submittedName>
</protein>
<dbReference type="EMBL" id="APVH01000019">
    <property type="protein sequence ID" value="EPX82799.1"/>
    <property type="molecule type" value="Genomic_DNA"/>
</dbReference>
<reference evidence="3" key="1">
    <citation type="journal article" date="2014" name="Stand. Genomic Sci.">
        <title>Genome sequence of the exopolysaccharide-producing Salipiger mucosus type strain (DSM 16094(T)), a moderately halophilic member of the Roseobacter clade.</title>
        <authorList>
            <person name="Riedel T."/>
            <person name="Spring S."/>
            <person name="Fiebig A."/>
            <person name="Petersen J."/>
            <person name="Kyrpides N.C."/>
            <person name="Goker M."/>
            <person name="Klenk H.P."/>
        </authorList>
    </citation>
    <scope>NUCLEOTIDE SEQUENCE [LARGE SCALE GENOMIC DNA]</scope>
    <source>
        <strain evidence="3">DSM 16094</strain>
    </source>
</reference>
<evidence type="ECO:0000256" key="1">
    <source>
        <dbReference type="SAM" id="SignalP"/>
    </source>
</evidence>
<evidence type="ECO:0000313" key="2">
    <source>
        <dbReference type="EMBL" id="EPX82799.1"/>
    </source>
</evidence>
<dbReference type="OrthoDB" id="7873843at2"/>
<comment type="caution">
    <text evidence="2">The sequence shown here is derived from an EMBL/GenBank/DDBJ whole genome shotgun (WGS) entry which is preliminary data.</text>
</comment>
<dbReference type="RefSeq" id="WP_021120177.1">
    <property type="nucleotide sequence ID" value="NZ_KE557275.1"/>
</dbReference>
<dbReference type="AlphaFoldDB" id="S9S957"/>
<feature type="signal peptide" evidence="1">
    <location>
        <begin position="1"/>
        <end position="19"/>
    </location>
</feature>
<dbReference type="eggNOG" id="ENOG502ZSEM">
    <property type="taxonomic scope" value="Bacteria"/>
</dbReference>
<proteinExistence type="predicted"/>
<sequence>MRRVAVLLAALAVAGAARADIAWQTMRMAPGSLMVIEDEDGGVVSHVARGREGGLFRFDTYEGREARVVFAGSYYTTQRGEVVREVSAGGAVTRFEPFRCARTAGVCDYVILHPEGFRELRRRVTLETPGGLAWKEWGLDGRIATGALELDRIGAALSGWRRDHRSGRRIRSRRILMALR</sequence>
<keyword evidence="1" id="KW-0732">Signal</keyword>
<feature type="chain" id="PRO_5004556718" evidence="1">
    <location>
        <begin position="20"/>
        <end position="180"/>
    </location>
</feature>